<reference evidence="2" key="2">
    <citation type="submission" date="2020-09" db="EMBL/GenBank/DDBJ databases">
        <authorList>
            <person name="Sun Q."/>
            <person name="Ohkuma M."/>
        </authorList>
    </citation>
    <scope>NUCLEOTIDE SEQUENCE</scope>
    <source>
        <strain evidence="2">JCM 13306</strain>
    </source>
</reference>
<dbReference type="RefSeq" id="WP_434028545.1">
    <property type="nucleotide sequence ID" value="NZ_BNBA01000003.1"/>
</dbReference>
<protein>
    <submittedName>
        <fullName evidence="2">Uncharacterized protein</fullName>
    </submittedName>
</protein>
<keyword evidence="3" id="KW-1185">Reference proteome</keyword>
<keyword evidence="1" id="KW-0472">Membrane</keyword>
<dbReference type="EMBL" id="BNBA01000003">
    <property type="protein sequence ID" value="GHH48380.1"/>
    <property type="molecule type" value="Genomic_DNA"/>
</dbReference>
<organism evidence="2 3">
    <name type="scientific">Xanthomonas boreopolis</name>
    <dbReference type="NCBI Taxonomy" id="86183"/>
    <lineage>
        <taxon>Bacteria</taxon>
        <taxon>Pseudomonadati</taxon>
        <taxon>Pseudomonadota</taxon>
        <taxon>Gammaproteobacteria</taxon>
        <taxon>Lysobacterales</taxon>
        <taxon>Lysobacteraceae</taxon>
        <taxon>Xanthomonas</taxon>
    </lineage>
</organism>
<reference evidence="2" key="1">
    <citation type="journal article" date="2014" name="Int. J. Syst. Evol. Microbiol.">
        <title>Complete genome sequence of Corynebacterium casei LMG S-19264T (=DSM 44701T), isolated from a smear-ripened cheese.</title>
        <authorList>
            <consortium name="US DOE Joint Genome Institute (JGI-PGF)"/>
            <person name="Walter F."/>
            <person name="Albersmeier A."/>
            <person name="Kalinowski J."/>
            <person name="Ruckert C."/>
        </authorList>
    </citation>
    <scope>NUCLEOTIDE SEQUENCE</scope>
    <source>
        <strain evidence="2">JCM 13306</strain>
    </source>
</reference>
<name>A0A919F5A9_9XANT</name>
<keyword evidence="1" id="KW-0812">Transmembrane</keyword>
<feature type="transmembrane region" description="Helical" evidence="1">
    <location>
        <begin position="37"/>
        <end position="55"/>
    </location>
</feature>
<accession>A0A919F5A9</accession>
<dbReference type="AlphaFoldDB" id="A0A919F5A9"/>
<dbReference type="Proteomes" id="UP000623958">
    <property type="component" value="Unassembled WGS sequence"/>
</dbReference>
<evidence type="ECO:0000313" key="3">
    <source>
        <dbReference type="Proteomes" id="UP000623958"/>
    </source>
</evidence>
<proteinExistence type="predicted"/>
<feature type="transmembrane region" description="Helical" evidence="1">
    <location>
        <begin position="67"/>
        <end position="93"/>
    </location>
</feature>
<gene>
    <name evidence="2" type="ORF">GCM10009090_06330</name>
</gene>
<sequence>MSVLLLIAVPALALVAFLAWVAARSWAAFARLTLLPILLASLGVGMSWSIADWPARQIVPSLGLEALLLGAGAVAMAVLSAIASLLGLCMHGLRHWRSRSGWFRARPKGRGTP</sequence>
<evidence type="ECO:0000313" key="2">
    <source>
        <dbReference type="EMBL" id="GHH48380.1"/>
    </source>
</evidence>
<evidence type="ECO:0000256" key="1">
    <source>
        <dbReference type="SAM" id="Phobius"/>
    </source>
</evidence>
<keyword evidence="1" id="KW-1133">Transmembrane helix</keyword>
<comment type="caution">
    <text evidence="2">The sequence shown here is derived from an EMBL/GenBank/DDBJ whole genome shotgun (WGS) entry which is preliminary data.</text>
</comment>